<evidence type="ECO:0000313" key="2">
    <source>
        <dbReference type="Proteomes" id="UP000642748"/>
    </source>
</evidence>
<keyword evidence="2" id="KW-1185">Reference proteome</keyword>
<dbReference type="EMBL" id="BONZ01000122">
    <property type="protein sequence ID" value="GIH21273.1"/>
    <property type="molecule type" value="Genomic_DNA"/>
</dbReference>
<comment type="caution">
    <text evidence="1">The sequence shown here is derived from an EMBL/GenBank/DDBJ whole genome shotgun (WGS) entry which is preliminary data.</text>
</comment>
<sequence length="51" mass="5707">MAFSLASDQAAAAEQFRIIGDLVTRHPWAYYSNDPIDAFAARRDRAYASTQ</sequence>
<organism evidence="1 2">
    <name type="scientific">Rugosimonospora africana</name>
    <dbReference type="NCBI Taxonomy" id="556532"/>
    <lineage>
        <taxon>Bacteria</taxon>
        <taxon>Bacillati</taxon>
        <taxon>Actinomycetota</taxon>
        <taxon>Actinomycetes</taxon>
        <taxon>Micromonosporales</taxon>
        <taxon>Micromonosporaceae</taxon>
        <taxon>Rugosimonospora</taxon>
    </lineage>
</organism>
<accession>A0A8J3R2J1</accession>
<reference evidence="1" key="1">
    <citation type="submission" date="2021-01" db="EMBL/GenBank/DDBJ databases">
        <title>Whole genome shotgun sequence of Rugosimonospora africana NBRC 104875.</title>
        <authorList>
            <person name="Komaki H."/>
            <person name="Tamura T."/>
        </authorList>
    </citation>
    <scope>NUCLEOTIDE SEQUENCE</scope>
    <source>
        <strain evidence="1">NBRC 104875</strain>
    </source>
</reference>
<name>A0A8J3R2J1_9ACTN</name>
<protein>
    <submittedName>
        <fullName evidence="1">Uncharacterized protein</fullName>
    </submittedName>
</protein>
<dbReference type="AlphaFoldDB" id="A0A8J3R2J1"/>
<proteinExistence type="predicted"/>
<dbReference type="Proteomes" id="UP000642748">
    <property type="component" value="Unassembled WGS sequence"/>
</dbReference>
<gene>
    <name evidence="1" type="ORF">Raf01_94450</name>
</gene>
<dbReference type="RefSeq" id="WP_203924660.1">
    <property type="nucleotide sequence ID" value="NZ_BONZ01000122.1"/>
</dbReference>
<evidence type="ECO:0000313" key="1">
    <source>
        <dbReference type="EMBL" id="GIH21273.1"/>
    </source>
</evidence>